<dbReference type="GO" id="GO:0016020">
    <property type="term" value="C:membrane"/>
    <property type="evidence" value="ECO:0007669"/>
    <property type="project" value="UniProtKB-SubCell"/>
</dbReference>
<keyword evidence="7 15" id="KW-0812">Transmembrane</keyword>
<evidence type="ECO:0000313" key="16">
    <source>
        <dbReference type="EMBL" id="KAA8498359.1"/>
    </source>
</evidence>
<feature type="transmembrane region" description="Helical" evidence="15">
    <location>
        <begin position="99"/>
        <end position="117"/>
    </location>
</feature>
<reference evidence="17" key="1">
    <citation type="journal article" date="2019" name="Nat. Commun.">
        <title>Expansion of phycobilisome linker gene families in mesophilic red algae.</title>
        <authorList>
            <person name="Lee J."/>
            <person name="Kim D."/>
            <person name="Bhattacharya D."/>
            <person name="Yoon H.S."/>
        </authorList>
    </citation>
    <scope>NUCLEOTIDE SEQUENCE [LARGE SCALE GENOMIC DNA]</scope>
    <source>
        <strain evidence="17">CCMP 1328</strain>
    </source>
</reference>
<evidence type="ECO:0000256" key="15">
    <source>
        <dbReference type="SAM" id="Phobius"/>
    </source>
</evidence>
<evidence type="ECO:0000256" key="13">
    <source>
        <dbReference type="ARBA" id="ARBA00039024"/>
    </source>
</evidence>
<name>A0A5J4Z314_PORPP</name>
<gene>
    <name evidence="16" type="ORF">FVE85_5944</name>
</gene>
<dbReference type="GO" id="GO:0010276">
    <property type="term" value="F:phytol kinase activity"/>
    <property type="evidence" value="ECO:0007669"/>
    <property type="project" value="UniProtKB-EC"/>
</dbReference>
<evidence type="ECO:0000256" key="7">
    <source>
        <dbReference type="ARBA" id="ARBA00022692"/>
    </source>
</evidence>
<comment type="subcellular location">
    <subcellularLocation>
        <location evidence="1">Membrane</location>
        <topology evidence="1">Multi-pass membrane protein</topology>
    </subcellularLocation>
    <subcellularLocation>
        <location evidence="2">Plastid</location>
        <location evidence="2">Chloroplast</location>
    </subcellularLocation>
</comment>
<evidence type="ECO:0000256" key="5">
    <source>
        <dbReference type="ARBA" id="ARBA00022640"/>
    </source>
</evidence>
<dbReference type="PANTHER" id="PTHR32523">
    <property type="entry name" value="PHYTOL KINASE 1, CHLOROPLASTIC"/>
    <property type="match status" value="1"/>
</dbReference>
<dbReference type="Proteomes" id="UP000324585">
    <property type="component" value="Unassembled WGS sequence"/>
</dbReference>
<protein>
    <recommendedName>
        <fullName evidence="13">phytol kinase</fullName>
        <ecNumber evidence="13">2.7.1.182</ecNumber>
    </recommendedName>
</protein>
<evidence type="ECO:0000256" key="6">
    <source>
        <dbReference type="ARBA" id="ARBA00022679"/>
    </source>
</evidence>
<organism evidence="16 17">
    <name type="scientific">Porphyridium purpureum</name>
    <name type="common">Red alga</name>
    <name type="synonym">Porphyridium cruentum</name>
    <dbReference type="NCBI Taxonomy" id="35688"/>
    <lineage>
        <taxon>Eukaryota</taxon>
        <taxon>Rhodophyta</taxon>
        <taxon>Bangiophyceae</taxon>
        <taxon>Porphyridiales</taxon>
        <taxon>Porphyridiaceae</taxon>
        <taxon>Porphyridium</taxon>
    </lineage>
</organism>
<evidence type="ECO:0000256" key="3">
    <source>
        <dbReference type="ARBA" id="ARBA00010794"/>
    </source>
</evidence>
<dbReference type="EC" id="2.7.1.182" evidence="13"/>
<feature type="transmembrane region" description="Helical" evidence="15">
    <location>
        <begin position="257"/>
        <end position="277"/>
    </location>
</feature>
<sequence>MTQGSVRGGACFFAFACPAGILLRRSYVDQPRAEIRRRELASEPGVRQLPRLLGAPRRVLMGEQRVTRIKDFHGVRMSGTDLDGAAGMLVQSNMFLNDLAGLVICVVLSFLWLFLWQQAREQEILSSQVVRKVIHITTAPAFLLLWPLFSAHPSARVFAALLPFFTAVRVFVAGKQLIPNSKDTIATSVSRSGAPAEALRGPLYYIVVIVLTTLVFWRDSPVSAILVCQMCFGDGFAEVVGKRFGTTKWWWSKTKSVAGSAGFVVGAFSSSLVFLTYFGNLNLYDTETLWCLLFISIACSLVELLPIGDDNINVPVTAAALSAFLFGF</sequence>
<evidence type="ECO:0000256" key="8">
    <source>
        <dbReference type="ARBA" id="ARBA00022777"/>
    </source>
</evidence>
<dbReference type="EMBL" id="VRMN01000001">
    <property type="protein sequence ID" value="KAA8498359.1"/>
    <property type="molecule type" value="Genomic_DNA"/>
</dbReference>
<comment type="catalytic activity">
    <reaction evidence="14">
        <text>phytol + CTP = phytyl phosphate + CDP + H(+)</text>
        <dbReference type="Rhea" id="RHEA:38055"/>
        <dbReference type="ChEBI" id="CHEBI:15378"/>
        <dbReference type="ChEBI" id="CHEBI:17327"/>
        <dbReference type="ChEBI" id="CHEBI:37563"/>
        <dbReference type="ChEBI" id="CHEBI:58069"/>
        <dbReference type="ChEBI" id="CHEBI:75483"/>
        <dbReference type="EC" id="2.7.1.182"/>
    </reaction>
</comment>
<evidence type="ECO:0000256" key="9">
    <source>
        <dbReference type="ARBA" id="ARBA00022946"/>
    </source>
</evidence>
<dbReference type="PANTHER" id="PTHR32523:SF8">
    <property type="entry name" value="DOLICHOL KINASE"/>
    <property type="match status" value="1"/>
</dbReference>
<keyword evidence="8 16" id="KW-0418">Kinase</keyword>
<keyword evidence="6" id="KW-0808">Transferase</keyword>
<keyword evidence="4" id="KW-0150">Chloroplast</keyword>
<evidence type="ECO:0000256" key="11">
    <source>
        <dbReference type="ARBA" id="ARBA00023136"/>
    </source>
</evidence>
<proteinExistence type="inferred from homology"/>
<evidence type="ECO:0000256" key="10">
    <source>
        <dbReference type="ARBA" id="ARBA00022989"/>
    </source>
</evidence>
<feature type="transmembrane region" description="Helical" evidence="15">
    <location>
        <begin position="155"/>
        <end position="172"/>
    </location>
</feature>
<dbReference type="OrthoDB" id="5673at2759"/>
<feature type="transmembrane region" description="Helical" evidence="15">
    <location>
        <begin position="129"/>
        <end position="149"/>
    </location>
</feature>
<comment type="caution">
    <text evidence="16">The sequence shown here is derived from an EMBL/GenBank/DDBJ whole genome shotgun (WGS) entry which is preliminary data.</text>
</comment>
<evidence type="ECO:0000256" key="14">
    <source>
        <dbReference type="ARBA" id="ARBA00048889"/>
    </source>
</evidence>
<dbReference type="GO" id="GO:0009507">
    <property type="term" value="C:chloroplast"/>
    <property type="evidence" value="ECO:0007669"/>
    <property type="project" value="UniProtKB-SubCell"/>
</dbReference>
<keyword evidence="5" id="KW-0934">Plastid</keyword>
<dbReference type="OMA" id="SWPIFST"/>
<keyword evidence="17" id="KW-1185">Reference proteome</keyword>
<evidence type="ECO:0000313" key="17">
    <source>
        <dbReference type="Proteomes" id="UP000324585"/>
    </source>
</evidence>
<keyword evidence="9" id="KW-0809">Transit peptide</keyword>
<dbReference type="InterPro" id="IPR039606">
    <property type="entry name" value="Phytol/farnesol_kinase"/>
</dbReference>
<accession>A0A5J4Z314</accession>
<evidence type="ECO:0000256" key="4">
    <source>
        <dbReference type="ARBA" id="ARBA00022528"/>
    </source>
</evidence>
<evidence type="ECO:0000256" key="2">
    <source>
        <dbReference type="ARBA" id="ARBA00004229"/>
    </source>
</evidence>
<comment type="similarity">
    <text evidence="3">Belongs to the polyprenol kinase family.</text>
</comment>
<comment type="pathway">
    <text evidence="12">Cofactor biosynthesis; tocopherol biosynthesis.</text>
</comment>
<evidence type="ECO:0000256" key="12">
    <source>
        <dbReference type="ARBA" id="ARBA00024015"/>
    </source>
</evidence>
<dbReference type="AlphaFoldDB" id="A0A5J4Z314"/>
<feature type="transmembrane region" description="Helical" evidence="15">
    <location>
        <begin position="201"/>
        <end position="217"/>
    </location>
</feature>
<keyword evidence="11 15" id="KW-0472">Membrane</keyword>
<evidence type="ECO:0000256" key="1">
    <source>
        <dbReference type="ARBA" id="ARBA00004141"/>
    </source>
</evidence>
<feature type="transmembrane region" description="Helical" evidence="15">
    <location>
        <begin position="289"/>
        <end position="307"/>
    </location>
</feature>
<keyword evidence="10 15" id="KW-1133">Transmembrane helix</keyword>